<gene>
    <name evidence="2" type="ORF">RM697_05835</name>
</gene>
<dbReference type="EMBL" id="JAVRIA010000002">
    <property type="protein sequence ID" value="MDT0558156.1"/>
    <property type="molecule type" value="Genomic_DNA"/>
</dbReference>
<organism evidence="2 3">
    <name type="scientific">Microcosmobacter mediterraneus</name>
    <dbReference type="NCBI Taxonomy" id="3075607"/>
    <lineage>
        <taxon>Bacteria</taxon>
        <taxon>Pseudomonadati</taxon>
        <taxon>Bacteroidota</taxon>
        <taxon>Flavobacteriia</taxon>
        <taxon>Flavobacteriales</taxon>
        <taxon>Flavobacteriaceae</taxon>
        <taxon>Microcosmobacter</taxon>
    </lineage>
</organism>
<protein>
    <submittedName>
        <fullName evidence="2">CCC motif membrane protein</fullName>
    </submittedName>
</protein>
<accession>A0ABU2YJ04</accession>
<dbReference type="NCBIfam" id="NF040945">
    <property type="entry name" value="CCC_membrane"/>
    <property type="match status" value="1"/>
</dbReference>
<feature type="transmembrane region" description="Helical" evidence="1">
    <location>
        <begin position="12"/>
        <end position="45"/>
    </location>
</feature>
<evidence type="ECO:0000313" key="2">
    <source>
        <dbReference type="EMBL" id="MDT0558156.1"/>
    </source>
</evidence>
<evidence type="ECO:0000313" key="3">
    <source>
        <dbReference type="Proteomes" id="UP001259492"/>
    </source>
</evidence>
<evidence type="ECO:0000256" key="1">
    <source>
        <dbReference type="SAM" id="Phobius"/>
    </source>
</evidence>
<comment type="caution">
    <text evidence="2">The sequence shown here is derived from an EMBL/GenBank/DDBJ whole genome shotgun (WGS) entry which is preliminary data.</text>
</comment>
<sequence>MNYNKLPADPSAMTLGIIALCITVLGFCCGPIAFVAVILSIIGLVSANKSMREYQLDPNAYDVRSKSNVSTGRVLSIVGLCLSGLVSLFWIAYYIFYGAVLTTVFSEAFKQAQRNNHDYYEYEEWEDDSSEDTNEIERDTIHIDSVNIDNIRERENDSIK</sequence>
<reference evidence="2 3" key="1">
    <citation type="submission" date="2023-09" db="EMBL/GenBank/DDBJ databases">
        <authorList>
            <person name="Rey-Velasco X."/>
        </authorList>
    </citation>
    <scope>NUCLEOTIDE SEQUENCE [LARGE SCALE GENOMIC DNA]</scope>
    <source>
        <strain evidence="2 3">W332</strain>
    </source>
</reference>
<keyword evidence="1" id="KW-0472">Membrane</keyword>
<feature type="transmembrane region" description="Helical" evidence="1">
    <location>
        <begin position="74"/>
        <end position="96"/>
    </location>
</feature>
<keyword evidence="1" id="KW-0812">Transmembrane</keyword>
<proteinExistence type="predicted"/>
<dbReference type="RefSeq" id="WP_311426925.1">
    <property type="nucleotide sequence ID" value="NZ_JAVRIA010000002.1"/>
</dbReference>
<name>A0ABU2YJ04_9FLAO</name>
<keyword evidence="3" id="KW-1185">Reference proteome</keyword>
<keyword evidence="1" id="KW-1133">Transmembrane helix</keyword>
<dbReference type="Proteomes" id="UP001259492">
    <property type="component" value="Unassembled WGS sequence"/>
</dbReference>